<evidence type="ECO:0000313" key="3">
    <source>
        <dbReference type="Proteomes" id="UP000886722"/>
    </source>
</evidence>
<feature type="domain" description="N-acetyltransferase" evidence="1">
    <location>
        <begin position="319"/>
        <end position="467"/>
    </location>
</feature>
<dbReference type="EMBL" id="DVKT01000019">
    <property type="protein sequence ID" value="HIT38923.1"/>
    <property type="molecule type" value="Genomic_DNA"/>
</dbReference>
<dbReference type="InterPro" id="IPR016732">
    <property type="entry name" value="UCP018688"/>
</dbReference>
<dbReference type="AlphaFoldDB" id="A0A9D1KC17"/>
<dbReference type="PANTHER" id="PTHR41373:SF1">
    <property type="entry name" value="PHOSPHATIDYLGLYCEROL LYSYLTRANSFERASE C-TERMINAL DOMAIN-CONTAINING PROTEIN"/>
    <property type="match status" value="1"/>
</dbReference>
<reference evidence="2" key="2">
    <citation type="journal article" date="2021" name="PeerJ">
        <title>Extensive microbial diversity within the chicken gut microbiome revealed by metagenomics and culture.</title>
        <authorList>
            <person name="Gilroy R."/>
            <person name="Ravi A."/>
            <person name="Getino M."/>
            <person name="Pursley I."/>
            <person name="Horton D.L."/>
            <person name="Alikhan N.F."/>
            <person name="Baker D."/>
            <person name="Gharbi K."/>
            <person name="Hall N."/>
            <person name="Watson M."/>
            <person name="Adriaenssens E.M."/>
            <person name="Foster-Nyarko E."/>
            <person name="Jarju S."/>
            <person name="Secka A."/>
            <person name="Antonio M."/>
            <person name="Oren A."/>
            <person name="Chaudhuri R.R."/>
            <person name="La Ragione R."/>
            <person name="Hildebrand F."/>
            <person name="Pallen M.J."/>
        </authorList>
    </citation>
    <scope>NUCLEOTIDE SEQUENCE</scope>
    <source>
        <strain evidence="2">21143</strain>
    </source>
</reference>
<dbReference type="GO" id="GO:0016747">
    <property type="term" value="F:acyltransferase activity, transferring groups other than amino-acyl groups"/>
    <property type="evidence" value="ECO:0007669"/>
    <property type="project" value="InterPro"/>
</dbReference>
<accession>A0A9D1KC17</accession>
<protein>
    <submittedName>
        <fullName evidence="2">GNAT family N-acetyltransferase</fullName>
    </submittedName>
</protein>
<dbReference type="InterPro" id="IPR036527">
    <property type="entry name" value="SCP2_sterol-bd_dom_sf"/>
</dbReference>
<dbReference type="Gene3D" id="3.40.630.30">
    <property type="match status" value="2"/>
</dbReference>
<dbReference type="InterPro" id="IPR016181">
    <property type="entry name" value="Acyl_CoA_acyltransferase"/>
</dbReference>
<dbReference type="Gene3D" id="3.30.1050.10">
    <property type="entry name" value="SCP2 sterol-binding domain"/>
    <property type="match status" value="1"/>
</dbReference>
<dbReference type="Pfam" id="PF09924">
    <property type="entry name" value="LPG_synthase_C"/>
    <property type="match status" value="1"/>
</dbReference>
<dbReference type="SUPFAM" id="SSF55729">
    <property type="entry name" value="Acyl-CoA N-acyltransferases (Nat)"/>
    <property type="match status" value="3"/>
</dbReference>
<proteinExistence type="predicted"/>
<reference evidence="2" key="1">
    <citation type="submission" date="2020-10" db="EMBL/GenBank/DDBJ databases">
        <authorList>
            <person name="Gilroy R."/>
        </authorList>
    </citation>
    <scope>NUCLEOTIDE SEQUENCE</scope>
    <source>
        <strain evidence="2">21143</strain>
    </source>
</reference>
<dbReference type="PANTHER" id="PTHR41373">
    <property type="entry name" value="DUF2156 DOMAIN-CONTAINING PROTEIN"/>
    <property type="match status" value="1"/>
</dbReference>
<dbReference type="Pfam" id="PF13527">
    <property type="entry name" value="Acetyltransf_9"/>
    <property type="match status" value="1"/>
</dbReference>
<gene>
    <name evidence="2" type="ORF">IAD06_02635</name>
</gene>
<dbReference type="InterPro" id="IPR000182">
    <property type="entry name" value="GNAT_dom"/>
</dbReference>
<dbReference type="InterPro" id="IPR024320">
    <property type="entry name" value="LPG_synthase_C"/>
</dbReference>
<comment type="caution">
    <text evidence="2">The sequence shown here is derived from an EMBL/GenBank/DDBJ whole genome shotgun (WGS) entry which is preliminary data.</text>
</comment>
<dbReference type="PROSITE" id="PS51186">
    <property type="entry name" value="GNAT"/>
    <property type="match status" value="1"/>
</dbReference>
<name>A0A9D1KC17_9BACT</name>
<organism evidence="2 3">
    <name type="scientific">Candidatus Caccoplasma intestinavium</name>
    <dbReference type="NCBI Taxonomy" id="2840716"/>
    <lineage>
        <taxon>Bacteria</taxon>
        <taxon>Pseudomonadati</taxon>
        <taxon>Bacteroidota</taxon>
        <taxon>Bacteroidia</taxon>
        <taxon>Bacteroidales</taxon>
        <taxon>Bacteroidaceae</taxon>
        <taxon>Bacteroidaceae incertae sedis</taxon>
        <taxon>Candidatus Caccoplasma</taxon>
    </lineage>
</organism>
<sequence length="686" mass="77679">MEISFRPIILESRSEIVRYTLSGLYRNCDFAFANMYSWQFLYGSEYAVVEDTLFVRFYIDNHRPAYMIPQGALPLQDSIEMLQADARNLGHALCLLGISEEGRTALNEAFPERFRFVVERDYADYIYLREDLATLSGKRYQSKRNHINQFVKKYPDYRYLPLTPELVPECLRFGKLWLDGSQPEYAEGLSNERRAITRALAHFDELGLQGGTLWVGDKMVAFTYGSPITRDTFGVHVEKADASVDGAYTMINREFARSIPGSYVYVNREEDLGIPGLRQAKLSYQPFRLQEKMAAFYSHSETKDKEEVLSGSTAVSDPLILRRATSADKSAVMDLWQTCFHDDPRFLELFFSRKFSPDRCCVVVRGERLCAALQHLPYTLSLWGGEEPMSYWAGLSTYPEERGRGFMGALMTHAFTLLCRRGFLLVSLIPAEKSLYDYYGRFGFETAFYCRKYLYEINGVLPASDAVLDNTFDSEWLSGEWCRLTMAYSCRVLHDTDDFDVVRTDVRLAGGDVWATSVAGTATAVAVVVPRGDSLIILDICADGEMAMAGIISALCRRYSPRRLSLSLPDGSEVGEILPSLLSGIALKSSEREVSGMTRIVDAETLLGRYADAYPNRTHTIRLRDDLLPSNSGIYTIKEGRSGKQPLSLSGTDTVCDYDFDVRALTRWLFLEKIDMAPYMSLMLSE</sequence>
<dbReference type="Proteomes" id="UP000886722">
    <property type="component" value="Unassembled WGS sequence"/>
</dbReference>
<evidence type="ECO:0000259" key="1">
    <source>
        <dbReference type="PROSITE" id="PS51186"/>
    </source>
</evidence>
<evidence type="ECO:0000313" key="2">
    <source>
        <dbReference type="EMBL" id="HIT38923.1"/>
    </source>
</evidence>